<dbReference type="Pfam" id="PF11071">
    <property type="entry name" value="Nuc_deoxyri_tr3"/>
    <property type="match status" value="1"/>
</dbReference>
<keyword evidence="2" id="KW-1185">Reference proteome</keyword>
<accession>A0A0B5ANY4</accession>
<dbReference type="BioCyc" id="JESP1508404:G14D9-11760-MONOMER"/>
<gene>
    <name evidence="1" type="ORF">JMA_25040</name>
</gene>
<dbReference type="Gene3D" id="3.40.50.450">
    <property type="match status" value="1"/>
</dbReference>
<proteinExistence type="predicted"/>
<reference evidence="1 2" key="1">
    <citation type="submission" date="2014-08" db="EMBL/GenBank/DDBJ databases">
        <title>Complete genome of a marine bacteria Jeotgalibacillus malaysiensis.</title>
        <authorList>
            <person name="Yaakop A.S."/>
            <person name="Chan K.-G."/>
            <person name="Goh K.M."/>
        </authorList>
    </citation>
    <scope>NUCLEOTIDE SEQUENCE [LARGE SCALE GENOMIC DNA]</scope>
    <source>
        <strain evidence="1 2">D5</strain>
    </source>
</reference>
<dbReference type="KEGG" id="jeo:JMA_25040"/>
<dbReference type="HOGENOM" id="CLU_116962_0_0_9"/>
<dbReference type="InterPro" id="IPR019884">
    <property type="entry name" value="YtoQ_family_protein"/>
</dbReference>
<evidence type="ECO:0008006" key="3">
    <source>
        <dbReference type="Google" id="ProtNLM"/>
    </source>
</evidence>
<dbReference type="Proteomes" id="UP000031449">
    <property type="component" value="Chromosome"/>
</dbReference>
<evidence type="ECO:0000313" key="1">
    <source>
        <dbReference type="EMBL" id="AJD91821.1"/>
    </source>
</evidence>
<dbReference type="SUPFAM" id="SSF52309">
    <property type="entry name" value="N-(deoxy)ribosyltransferase-like"/>
    <property type="match status" value="1"/>
</dbReference>
<name>A0A0B5ANY4_9BACL</name>
<dbReference type="AlphaFoldDB" id="A0A0B5ANY4"/>
<dbReference type="STRING" id="1508404.JMA_25040"/>
<sequence>MELTIYLAGEIHSDWRAKLKEQAESLPYKLQFTGPMENHSRSDDIGEEILGEQPNAIFKDDAASAFNNLRTQVLLQKSDLVIALFGEQYKQWNTAMDASAALTMNKPLILIRPEKLHHALKELSRKATVTVETPDQALKAVSYIFETE</sequence>
<dbReference type="NCBIfam" id="TIGR03646">
    <property type="entry name" value="YtoQ_fam"/>
    <property type="match status" value="1"/>
</dbReference>
<evidence type="ECO:0000313" key="2">
    <source>
        <dbReference type="Proteomes" id="UP000031449"/>
    </source>
</evidence>
<dbReference type="OrthoDB" id="979989at2"/>
<organism evidence="1 2">
    <name type="scientific">Jeotgalibacillus malaysiensis</name>
    <dbReference type="NCBI Taxonomy" id="1508404"/>
    <lineage>
        <taxon>Bacteria</taxon>
        <taxon>Bacillati</taxon>
        <taxon>Bacillota</taxon>
        <taxon>Bacilli</taxon>
        <taxon>Bacillales</taxon>
        <taxon>Caryophanaceae</taxon>
        <taxon>Jeotgalibacillus</taxon>
    </lineage>
</organism>
<protein>
    <recommendedName>
        <fullName evidence="3">YtoQ family protein</fullName>
    </recommendedName>
</protein>
<dbReference type="EMBL" id="CP009416">
    <property type="protein sequence ID" value="AJD91821.1"/>
    <property type="molecule type" value="Genomic_DNA"/>
</dbReference>